<dbReference type="PANTHER" id="PTHR47315:SF3">
    <property type="entry name" value="FIBROUS SHEATH-INTERACTING PROTEIN 2-LIKE"/>
    <property type="match status" value="1"/>
</dbReference>
<dbReference type="Ensembl" id="ENSPTET00000027653.1">
    <property type="protein sequence ID" value="ENSPTEP00000018890.1"/>
    <property type="gene ID" value="ENSPTEG00000020291.1"/>
</dbReference>
<feature type="domain" description="Fibrous sheath-interacting protein 2 C-terminal" evidence="2">
    <location>
        <begin position="331"/>
        <end position="771"/>
    </location>
</feature>
<organism evidence="3 4">
    <name type="scientific">Piliocolobus tephrosceles</name>
    <name type="common">Ugandan red Colobus</name>
    <dbReference type="NCBI Taxonomy" id="591936"/>
    <lineage>
        <taxon>Eukaryota</taxon>
        <taxon>Metazoa</taxon>
        <taxon>Chordata</taxon>
        <taxon>Craniata</taxon>
        <taxon>Vertebrata</taxon>
        <taxon>Euteleostomi</taxon>
        <taxon>Mammalia</taxon>
        <taxon>Eutheria</taxon>
        <taxon>Euarchontoglires</taxon>
        <taxon>Primates</taxon>
        <taxon>Haplorrhini</taxon>
        <taxon>Catarrhini</taxon>
        <taxon>Cercopithecidae</taxon>
        <taxon>Colobinae</taxon>
        <taxon>Piliocolobus</taxon>
    </lineage>
</organism>
<reference evidence="3" key="2">
    <citation type="submission" date="2025-09" db="UniProtKB">
        <authorList>
            <consortium name="Ensembl"/>
        </authorList>
    </citation>
    <scope>IDENTIFICATION</scope>
</reference>
<evidence type="ECO:0000259" key="2">
    <source>
        <dbReference type="Pfam" id="PF15783"/>
    </source>
</evidence>
<reference evidence="3" key="1">
    <citation type="submission" date="2025-08" db="UniProtKB">
        <authorList>
            <consortium name="Ensembl"/>
        </authorList>
    </citation>
    <scope>IDENTIFICATION</scope>
</reference>
<sequence length="774" mass="86375">MVKKLIFSSIPETQIQDRCQKVSDKQNQAKLYDTAMKLINSLLKEFSDAQIKVFRPDKGNQFPVGKMSSVPQVPPRYKETTTDETPSSIKITSADKTPPMHKMTGKPSSDKIPSTDKTLVNKVVHSSVCNILNEYGSQDSICKNINSNGENLARRLTGAVIKEIFQHQVNLIFCDEVSVSACLPLESKDVVKEVQKLAQTANKGCQTSSPYTIMLPHKFLENVISALLSKIFSTISSTKTKEPEDNLFTELNFLQVKLISAVATEISQDKYVTIQYAETLQSDDDEIIQLVVQSVYNNLLLQFGSQEIIQNCVTSGCKILSENIVDLVLQELSYNIIEEIAVKFLSKLLSIFPKVHKERTKSLETDMQKITSKVLNSVQEFISKSKIKLVPPTKESPTVTVADNATIENIVNYIYTSVLKHSGSYTSIFKDLMGKSNVLSDTIGFLMVNAISNSEFQPQVEEEVSNSELVLEAVKIMEKVIKIIDELKSKEKPSPRKGLTLDAKLLEEVLALFLAKLVRLPGSSNKDEKNLSKPELNKIASQLSKSVTTEMSRNSISLITSDPEEHCLNPESTEMIYQVVDSVYSNILQQSGTNKELYYDIKDTNTAFPKKVASLIIDGVSSFPLDTISSTISNADLSGELDINRIVRKAQEHAFNVIPELEQEKLDQNLSEEEYPIKIVPHVGKKPVKIDPKIISEHLAVISIKTQPLEKLKQECLQVTGRSIAELRRASISGRNYSSEAPNLEKRKRERRPSLDKTGRLDVKPLEVSAKAMA</sequence>
<protein>
    <recommendedName>
        <fullName evidence="2">Fibrous sheath-interacting protein 2 C-terminal domain-containing protein</fullName>
    </recommendedName>
</protein>
<dbReference type="AlphaFoldDB" id="A0A8C9HDV2"/>
<feature type="compositionally biased region" description="Basic and acidic residues" evidence="1">
    <location>
        <begin position="743"/>
        <end position="765"/>
    </location>
</feature>
<feature type="compositionally biased region" description="Polar residues" evidence="1">
    <location>
        <begin position="83"/>
        <end position="95"/>
    </location>
</feature>
<keyword evidence="4" id="KW-1185">Reference proteome</keyword>
<evidence type="ECO:0000313" key="3">
    <source>
        <dbReference type="Ensembl" id="ENSPTEP00000018890.1"/>
    </source>
</evidence>
<dbReference type="PANTHER" id="PTHR47315">
    <property type="entry name" value="FIBROUS SHEATH INTERACTING PROTEIN 2"/>
    <property type="match status" value="1"/>
</dbReference>
<feature type="region of interest" description="Disordered" evidence="1">
    <location>
        <begin position="63"/>
        <end position="115"/>
    </location>
</feature>
<dbReference type="InterPro" id="IPR031554">
    <property type="entry name" value="FSIP2_C"/>
</dbReference>
<proteinExistence type="predicted"/>
<dbReference type="Pfam" id="PF15783">
    <property type="entry name" value="FSIP2"/>
    <property type="match status" value="1"/>
</dbReference>
<name>A0A8C9HDV2_9PRIM</name>
<feature type="region of interest" description="Disordered" evidence="1">
    <location>
        <begin position="737"/>
        <end position="774"/>
    </location>
</feature>
<evidence type="ECO:0000313" key="4">
    <source>
        <dbReference type="Proteomes" id="UP000694416"/>
    </source>
</evidence>
<dbReference type="InterPro" id="IPR038891">
    <property type="entry name" value="FSIP2"/>
</dbReference>
<dbReference type="Proteomes" id="UP000694416">
    <property type="component" value="Unplaced"/>
</dbReference>
<evidence type="ECO:0000256" key="1">
    <source>
        <dbReference type="SAM" id="MobiDB-lite"/>
    </source>
</evidence>
<accession>A0A8C9HDV2</accession>